<evidence type="ECO:0000313" key="1">
    <source>
        <dbReference type="EMBL" id="SOB79728.1"/>
    </source>
</evidence>
<proteinExistence type="predicted"/>
<dbReference type="RefSeq" id="WP_097062565.1">
    <property type="nucleotide sequence ID" value="NZ_OBMI01000001.1"/>
</dbReference>
<reference evidence="1 2" key="1">
    <citation type="submission" date="2017-07" db="EMBL/GenBank/DDBJ databases">
        <authorList>
            <person name="Sun Z.S."/>
            <person name="Albrecht U."/>
            <person name="Echele G."/>
            <person name="Lee C.C."/>
        </authorList>
    </citation>
    <scope>NUCLEOTIDE SEQUENCE [LARGE SCALE GENOMIC DNA]</scope>
    <source>
        <strain evidence="1 2">CGMCC 1.12672</strain>
    </source>
</reference>
<dbReference type="AlphaFoldDB" id="A0A285QDY2"/>
<accession>A0A285QDY2</accession>
<organism evidence="1 2">
    <name type="scientific">Sphingomonas guangdongensis</name>
    <dbReference type="NCBI Taxonomy" id="1141890"/>
    <lineage>
        <taxon>Bacteria</taxon>
        <taxon>Pseudomonadati</taxon>
        <taxon>Pseudomonadota</taxon>
        <taxon>Alphaproteobacteria</taxon>
        <taxon>Sphingomonadales</taxon>
        <taxon>Sphingomonadaceae</taxon>
        <taxon>Sphingomonas</taxon>
    </lineage>
</organism>
<evidence type="ECO:0000313" key="2">
    <source>
        <dbReference type="Proteomes" id="UP000219494"/>
    </source>
</evidence>
<gene>
    <name evidence="1" type="ORF">SAMN06297144_0701</name>
</gene>
<dbReference type="EMBL" id="OBMI01000001">
    <property type="protein sequence ID" value="SOB79728.1"/>
    <property type="molecule type" value="Genomic_DNA"/>
</dbReference>
<name>A0A285QDY2_9SPHN</name>
<protein>
    <submittedName>
        <fullName evidence="1">Uncharacterized protein</fullName>
    </submittedName>
</protein>
<dbReference type="Proteomes" id="UP000219494">
    <property type="component" value="Unassembled WGS sequence"/>
</dbReference>
<keyword evidence="2" id="KW-1185">Reference proteome</keyword>
<sequence length="84" mass="9105">MDDDCFAARVATAYRRRFGEQAGVQAARRLTRALNRGDIIKIDLFVAVGVILRDEGGQYRASRGYPPAQRIAAASIAVAAPVSR</sequence>